<dbReference type="InterPro" id="IPR002731">
    <property type="entry name" value="ATPase_BadF"/>
</dbReference>
<dbReference type="EMBL" id="LYVF01000085">
    <property type="protein sequence ID" value="OAT85015.1"/>
    <property type="molecule type" value="Genomic_DNA"/>
</dbReference>
<dbReference type="Pfam" id="PF01869">
    <property type="entry name" value="BcrAD_BadFG"/>
    <property type="match status" value="1"/>
</dbReference>
<evidence type="ECO:0000256" key="1">
    <source>
        <dbReference type="ARBA" id="ARBA00001966"/>
    </source>
</evidence>
<dbReference type="InterPro" id="IPR051805">
    <property type="entry name" value="Dehydratase_Activator_Redct"/>
</dbReference>
<dbReference type="STRING" id="1838280.A6M21_07270"/>
<dbReference type="PANTHER" id="PTHR32329:SF8">
    <property type="entry name" value="ACTIVATOR OF (R)-2-HYDROXYGLUTARYL-COA DEHYDRATASE"/>
    <property type="match status" value="1"/>
</dbReference>
<evidence type="ECO:0000256" key="3">
    <source>
        <dbReference type="ARBA" id="ARBA00023004"/>
    </source>
</evidence>
<evidence type="ECO:0000259" key="5">
    <source>
        <dbReference type="Pfam" id="PF01869"/>
    </source>
</evidence>
<dbReference type="Proteomes" id="UP000078532">
    <property type="component" value="Unassembled WGS sequence"/>
</dbReference>
<keyword evidence="4" id="KW-0411">Iron-sulfur</keyword>
<dbReference type="RefSeq" id="WP_066667173.1">
    <property type="nucleotide sequence ID" value="NZ_LYVF01000085.1"/>
</dbReference>
<evidence type="ECO:0000313" key="6">
    <source>
        <dbReference type="EMBL" id="OAT85015.1"/>
    </source>
</evidence>
<dbReference type="Gene3D" id="3.30.420.40">
    <property type="match status" value="2"/>
</dbReference>
<keyword evidence="3" id="KW-0408">Iron</keyword>
<keyword evidence="7" id="KW-1185">Reference proteome</keyword>
<reference evidence="6 7" key="1">
    <citation type="submission" date="2016-04" db="EMBL/GenBank/DDBJ databases">
        <authorList>
            <person name="Evans L.H."/>
            <person name="Alamgir A."/>
            <person name="Owens N."/>
            <person name="Weber N.D."/>
            <person name="Virtaneva K."/>
            <person name="Barbian K."/>
            <person name="Babar A."/>
            <person name="Rosenke K."/>
        </authorList>
    </citation>
    <scope>NUCLEOTIDE SEQUENCE [LARGE SCALE GENOMIC DNA]</scope>
    <source>
        <strain evidence="6 7">LMa1</strain>
    </source>
</reference>
<accession>A0A1B7LGL0</accession>
<feature type="domain" description="ATPase BadF/BadG/BcrA/BcrD type" evidence="5">
    <location>
        <begin position="4"/>
        <end position="248"/>
    </location>
</feature>
<keyword evidence="2" id="KW-0479">Metal-binding</keyword>
<proteinExistence type="predicted"/>
<comment type="cofactor">
    <cofactor evidence="1">
        <name>[4Fe-4S] cluster</name>
        <dbReference type="ChEBI" id="CHEBI:49883"/>
    </cofactor>
</comment>
<comment type="caution">
    <text evidence="6">The sequence shown here is derived from an EMBL/GenBank/DDBJ whole genome shotgun (WGS) entry which is preliminary data.</text>
</comment>
<evidence type="ECO:0000256" key="4">
    <source>
        <dbReference type="ARBA" id="ARBA00023014"/>
    </source>
</evidence>
<dbReference type="GO" id="GO:0046872">
    <property type="term" value="F:metal ion binding"/>
    <property type="evidence" value="ECO:0007669"/>
    <property type="project" value="UniProtKB-KW"/>
</dbReference>
<dbReference type="GO" id="GO:0051536">
    <property type="term" value="F:iron-sulfur cluster binding"/>
    <property type="evidence" value="ECO:0007669"/>
    <property type="project" value="UniProtKB-KW"/>
</dbReference>
<dbReference type="OrthoDB" id="9778513at2"/>
<name>A0A1B7LGL0_9FIRM</name>
<dbReference type="AlphaFoldDB" id="A0A1B7LGL0"/>
<dbReference type="PANTHER" id="PTHR32329">
    <property type="entry name" value="BIFUNCTIONAL PROTEIN [INCLUDES 2-HYDROXYACYL-COA DEHYDRATASE (N-TER) AND ITS ACTIVATOR DOMAIN (C_TERM)-RELATED"/>
    <property type="match status" value="1"/>
</dbReference>
<dbReference type="InterPro" id="IPR008275">
    <property type="entry name" value="CoA_E_activase_dom"/>
</dbReference>
<dbReference type="CDD" id="cd24036">
    <property type="entry name" value="ASKHA_NBD_BcrAD_BadFG_HgdC_HadI"/>
    <property type="match status" value="1"/>
</dbReference>
<dbReference type="InterPro" id="IPR043129">
    <property type="entry name" value="ATPase_NBD"/>
</dbReference>
<dbReference type="NCBIfam" id="TIGR00241">
    <property type="entry name" value="CoA_E_activ"/>
    <property type="match status" value="1"/>
</dbReference>
<evidence type="ECO:0000256" key="2">
    <source>
        <dbReference type="ARBA" id="ARBA00022723"/>
    </source>
</evidence>
<dbReference type="SUPFAM" id="SSF53067">
    <property type="entry name" value="Actin-like ATPase domain"/>
    <property type="match status" value="1"/>
</dbReference>
<sequence length="254" mass="26511">MAVLGIDIGSRTIATVVLNGRGEMQSAAVADSGPRPLEQARGMTGDRHIFRRIVATGYGRHGARAGFATGLVTEIKAHALGARHLFPACRTVLDIGGQDSKVIRLDEAGRVADFIMNDRCAAGTGKFLEIMARGLGLSLNEIVAAAEAADGDITLNSMCTVFAESEVVSLLADDRPVGAVARAVLNSICDRTLNLLHRLGTEPAVVFTGGVAAVPGLSAYFARRMNLPDLLVPERPQLVGALGAALYGLKQPGA</sequence>
<gene>
    <name evidence="6" type="ORF">A6M21_07270</name>
</gene>
<evidence type="ECO:0000313" key="7">
    <source>
        <dbReference type="Proteomes" id="UP000078532"/>
    </source>
</evidence>
<organism evidence="6 7">
    <name type="scientific">Desulfotomaculum copahuensis</name>
    <dbReference type="NCBI Taxonomy" id="1838280"/>
    <lineage>
        <taxon>Bacteria</taxon>
        <taxon>Bacillati</taxon>
        <taxon>Bacillota</taxon>
        <taxon>Clostridia</taxon>
        <taxon>Eubacteriales</taxon>
        <taxon>Desulfotomaculaceae</taxon>
        <taxon>Desulfotomaculum</taxon>
    </lineage>
</organism>
<protein>
    <submittedName>
        <fullName evidence="6">3-hydroxyacyl-ACP dehydratase</fullName>
    </submittedName>
</protein>